<feature type="signal peptide" evidence="1">
    <location>
        <begin position="1"/>
        <end position="19"/>
    </location>
</feature>
<feature type="chain" id="PRO_5012952698" evidence="1">
    <location>
        <begin position="20"/>
        <end position="362"/>
    </location>
</feature>
<dbReference type="STRING" id="1077936.SAMN05421545_3597"/>
<proteinExistence type="predicted"/>
<sequence length="362" mass="41911">MNKSLLTCLLLLLSIAVQAQSEDRWVAFRDSTSTLIGFKDTNGKVKIAPRFSEGTRANYFEHIIAVMEEKEGRDENYYLTKTGKKAGRDSLHIFDFEADCESEGFIRFRDKATGQVGMFDKNGKVVIPALYNHLSKVHNGLIWAIRGATEKYLDKHKEHSAWEGGEELLLNTKNEIVLRNFKYGHSLNPYSFEAYSKPAKDLNRQSFKSEKGEFYSFIDFDREFKNWLNSNLLNSFTFDNMAKASHDSITFWLESNGWTTEAKASFLIRNLELIREKMLVVKKNKADYNVFIDELNPYMFNGRSFEKYYNNCGEAIIEKYPVMHLVINTKSGSDVVQNRFEFLRTENGYKLISLVIRNGEIK</sequence>
<gene>
    <name evidence="2" type="ORF">SAMN05421545_3597</name>
</gene>
<reference evidence="3" key="1">
    <citation type="submission" date="2017-01" db="EMBL/GenBank/DDBJ databases">
        <authorList>
            <person name="Varghese N."/>
            <person name="Submissions S."/>
        </authorList>
    </citation>
    <scope>NUCLEOTIDE SEQUENCE [LARGE SCALE GENOMIC DNA]</scope>
    <source>
        <strain evidence="3">DM9</strain>
    </source>
</reference>
<dbReference type="AlphaFoldDB" id="A0A1N7AUS3"/>
<dbReference type="InterPro" id="IPR032774">
    <property type="entry name" value="WG_beta_rep"/>
</dbReference>
<dbReference type="Proteomes" id="UP000185924">
    <property type="component" value="Unassembled WGS sequence"/>
</dbReference>
<dbReference type="Pfam" id="PF14903">
    <property type="entry name" value="WG_beta_rep"/>
    <property type="match status" value="1"/>
</dbReference>
<accession>A0A1N7AUS3</accession>
<evidence type="ECO:0000313" key="3">
    <source>
        <dbReference type="Proteomes" id="UP000185924"/>
    </source>
</evidence>
<organism evidence="2 3">
    <name type="scientific">Pontibacter lucknowensis</name>
    <dbReference type="NCBI Taxonomy" id="1077936"/>
    <lineage>
        <taxon>Bacteria</taxon>
        <taxon>Pseudomonadati</taxon>
        <taxon>Bacteroidota</taxon>
        <taxon>Cytophagia</taxon>
        <taxon>Cytophagales</taxon>
        <taxon>Hymenobacteraceae</taxon>
        <taxon>Pontibacter</taxon>
    </lineage>
</organism>
<keyword evidence="3" id="KW-1185">Reference proteome</keyword>
<dbReference type="RefSeq" id="WP_076423102.1">
    <property type="nucleotide sequence ID" value="NZ_FTNM01000006.1"/>
</dbReference>
<dbReference type="OrthoDB" id="697275at2"/>
<dbReference type="EMBL" id="FTNM01000006">
    <property type="protein sequence ID" value="SIR42814.1"/>
    <property type="molecule type" value="Genomic_DNA"/>
</dbReference>
<evidence type="ECO:0000313" key="2">
    <source>
        <dbReference type="EMBL" id="SIR42814.1"/>
    </source>
</evidence>
<keyword evidence="1" id="KW-0732">Signal</keyword>
<evidence type="ECO:0000256" key="1">
    <source>
        <dbReference type="SAM" id="SignalP"/>
    </source>
</evidence>
<name>A0A1N7AUS3_9BACT</name>
<protein>
    <submittedName>
        <fullName evidence="2">WG containing repeat-containing protein</fullName>
    </submittedName>
</protein>